<comment type="subcellular location">
    <subcellularLocation>
        <location evidence="2">Cytoplasm</location>
    </subcellularLocation>
    <subcellularLocation>
        <location evidence="1">Endosome membrane</location>
        <topology evidence="1">Peripheral membrane protein</topology>
    </subcellularLocation>
</comment>
<evidence type="ECO:0000256" key="1">
    <source>
        <dbReference type="ARBA" id="ARBA00004481"/>
    </source>
</evidence>
<dbReference type="Pfam" id="PF04157">
    <property type="entry name" value="EAP30"/>
    <property type="match status" value="1"/>
</dbReference>
<dbReference type="SUPFAM" id="SSF46785">
    <property type="entry name" value="Winged helix' DNA-binding domain"/>
    <property type="match status" value="2"/>
</dbReference>
<dbReference type="EMBL" id="LXFE01002535">
    <property type="protein sequence ID" value="OLL22952.1"/>
    <property type="molecule type" value="Genomic_DNA"/>
</dbReference>
<dbReference type="InterPro" id="IPR016689">
    <property type="entry name" value="ESCRT-2_cplx_Snf8"/>
</dbReference>
<dbReference type="GO" id="GO:1904669">
    <property type="term" value="P:ATP export"/>
    <property type="evidence" value="ECO:0007669"/>
    <property type="project" value="EnsemblFungi"/>
</dbReference>
<accession>A0A1U7LK76</accession>
<dbReference type="InterPro" id="IPR036388">
    <property type="entry name" value="WH-like_DNA-bd_sf"/>
</dbReference>
<keyword evidence="6" id="KW-0967">Endosome</keyword>
<comment type="similarity">
    <text evidence="3">Belongs to the SNF8 family.</text>
</comment>
<dbReference type="AlphaFoldDB" id="A0A1U7LK76"/>
<gene>
    <name evidence="9" type="ORF">NEOLI_005062</name>
</gene>
<keyword evidence="7" id="KW-0653">Protein transport</keyword>
<dbReference type="InterPro" id="IPR036390">
    <property type="entry name" value="WH_DNA-bd_sf"/>
</dbReference>
<keyword evidence="5" id="KW-0963">Cytoplasm</keyword>
<dbReference type="PANTHER" id="PTHR12806:SF0">
    <property type="entry name" value="VACUOLAR-SORTING PROTEIN SNF8"/>
    <property type="match status" value="1"/>
</dbReference>
<dbReference type="GO" id="GO:0000742">
    <property type="term" value="P:karyogamy involved in conjugation with cellular fusion"/>
    <property type="evidence" value="ECO:0007669"/>
    <property type="project" value="EnsemblFungi"/>
</dbReference>
<dbReference type="InterPro" id="IPR040608">
    <property type="entry name" value="Snf8/Vps36"/>
</dbReference>
<reference evidence="9 10" key="1">
    <citation type="submission" date="2016-04" db="EMBL/GenBank/DDBJ databases">
        <title>Evolutionary innovation and constraint leading to complex multicellularity in the Ascomycota.</title>
        <authorList>
            <person name="Cisse O."/>
            <person name="Nguyen A."/>
            <person name="Hewitt D.A."/>
            <person name="Jedd G."/>
            <person name="Stajich J.E."/>
        </authorList>
    </citation>
    <scope>NUCLEOTIDE SEQUENCE [LARGE SCALE GENOMIC DNA]</scope>
    <source>
        <strain evidence="9 10">DAH-3</strain>
    </source>
</reference>
<dbReference type="Gene3D" id="6.10.140.180">
    <property type="match status" value="1"/>
</dbReference>
<evidence type="ECO:0000256" key="4">
    <source>
        <dbReference type="ARBA" id="ARBA00022448"/>
    </source>
</evidence>
<evidence type="ECO:0000256" key="7">
    <source>
        <dbReference type="ARBA" id="ARBA00022927"/>
    </source>
</evidence>
<dbReference type="PANTHER" id="PTHR12806">
    <property type="entry name" value="EAP30 SUBUNIT OF ELL COMPLEX"/>
    <property type="match status" value="1"/>
</dbReference>
<comment type="caution">
    <text evidence="9">The sequence shown here is derived from an EMBL/GenBank/DDBJ whole genome shotgun (WGS) entry which is preliminary data.</text>
</comment>
<evidence type="ECO:0000256" key="5">
    <source>
        <dbReference type="ARBA" id="ARBA00022490"/>
    </source>
</evidence>
<keyword evidence="4" id="KW-0813">Transport</keyword>
<evidence type="ECO:0000313" key="9">
    <source>
        <dbReference type="EMBL" id="OLL22952.1"/>
    </source>
</evidence>
<dbReference type="Proteomes" id="UP000186594">
    <property type="component" value="Unassembled WGS sequence"/>
</dbReference>
<dbReference type="GO" id="GO:0000122">
    <property type="term" value="P:negative regulation of transcription by RNA polymerase II"/>
    <property type="evidence" value="ECO:0007669"/>
    <property type="project" value="EnsemblFungi"/>
</dbReference>
<dbReference type="Gene3D" id="1.10.10.10">
    <property type="entry name" value="Winged helix-like DNA-binding domain superfamily/Winged helix DNA-binding domain"/>
    <property type="match status" value="2"/>
</dbReference>
<evidence type="ECO:0000256" key="3">
    <source>
        <dbReference type="ARBA" id="ARBA00009834"/>
    </source>
</evidence>
<keyword evidence="10" id="KW-1185">Reference proteome</keyword>
<protein>
    <submittedName>
        <fullName evidence="9">Vacuolar-sorting protein SNF8</fullName>
    </submittedName>
</protein>
<name>A0A1U7LK76_NEOID</name>
<evidence type="ECO:0000256" key="2">
    <source>
        <dbReference type="ARBA" id="ARBA00004496"/>
    </source>
</evidence>
<evidence type="ECO:0000256" key="6">
    <source>
        <dbReference type="ARBA" id="ARBA00022753"/>
    </source>
</evidence>
<dbReference type="GO" id="GO:0016604">
    <property type="term" value="C:nuclear body"/>
    <property type="evidence" value="ECO:0007669"/>
    <property type="project" value="EnsemblFungi"/>
</dbReference>
<evidence type="ECO:0000256" key="8">
    <source>
        <dbReference type="ARBA" id="ARBA00023136"/>
    </source>
</evidence>
<sequence>MHRGVGLAAAERKRHIALQYQQTGSALANSHVQQLSTQLSTFHAALTLFARNHARQIKANPAFRAAFFDMCSAINVDPLASTSISSRSLWSQFHVDDFYRELAVCIVETCYQSRGQNGGLIKLDSLAAIISKRHLKTGGHKVSQDDILRAVKTLKPLGSGFDLVQFGDCKFIRSVPKELNLDQSTALEAAQIMGFITQSMLTDNLHWDTSRAAAVLEDLLSAAFVWVDEQAAQVEYWIPSTVL</sequence>
<dbReference type="GO" id="GO:0000814">
    <property type="term" value="C:ESCRT II complex"/>
    <property type="evidence" value="ECO:0007669"/>
    <property type="project" value="EnsemblFungi"/>
</dbReference>
<dbReference type="OrthoDB" id="283883at2759"/>
<proteinExistence type="inferred from homology"/>
<keyword evidence="8" id="KW-0472">Membrane</keyword>
<organism evidence="9 10">
    <name type="scientific">Neolecta irregularis (strain DAH-3)</name>
    <dbReference type="NCBI Taxonomy" id="1198029"/>
    <lineage>
        <taxon>Eukaryota</taxon>
        <taxon>Fungi</taxon>
        <taxon>Dikarya</taxon>
        <taxon>Ascomycota</taxon>
        <taxon>Taphrinomycotina</taxon>
        <taxon>Neolectales</taxon>
        <taxon>Neolectaceae</taxon>
        <taxon>Neolecta</taxon>
    </lineage>
</organism>
<dbReference type="STRING" id="1198029.A0A1U7LK76"/>
<dbReference type="GO" id="GO:0043328">
    <property type="term" value="P:protein transport to vacuole involved in ubiquitin-dependent protein catabolic process via the multivesicular body sorting pathway"/>
    <property type="evidence" value="ECO:0007669"/>
    <property type="project" value="EnsemblFungi"/>
</dbReference>
<evidence type="ECO:0000313" key="10">
    <source>
        <dbReference type="Proteomes" id="UP000186594"/>
    </source>
</evidence>
<dbReference type="OMA" id="QIVEVCM"/>
<dbReference type="FunFam" id="1.10.10.10:FF:000397">
    <property type="entry name" value="Vacuolar-sorting protein SNF8"/>
    <property type="match status" value="1"/>
</dbReference>
<dbReference type="GO" id="GO:0006623">
    <property type="term" value="P:protein targeting to vacuole"/>
    <property type="evidence" value="ECO:0007669"/>
    <property type="project" value="EnsemblFungi"/>
</dbReference>